<keyword evidence="9" id="KW-0460">Magnesium</keyword>
<dbReference type="GO" id="GO:0046132">
    <property type="term" value="P:pyrimidine ribonucleoside biosynthetic process"/>
    <property type="evidence" value="ECO:0007669"/>
    <property type="project" value="TreeGrafter"/>
</dbReference>
<accession>A0A346NHB8</accession>
<dbReference type="PANTHER" id="PTHR46683:SF1">
    <property type="entry name" value="OROTATE PHOSPHORIBOSYLTRANSFERASE 1-RELATED"/>
    <property type="match status" value="1"/>
</dbReference>
<dbReference type="HAMAP" id="MF_01208">
    <property type="entry name" value="PyrE"/>
    <property type="match status" value="1"/>
</dbReference>
<evidence type="ECO:0000256" key="4">
    <source>
        <dbReference type="ARBA" id="ARBA00011738"/>
    </source>
</evidence>
<dbReference type="InterPro" id="IPR000836">
    <property type="entry name" value="PRTase_dom"/>
</dbReference>
<dbReference type="RefSeq" id="WP_117314897.1">
    <property type="nucleotide sequence ID" value="NZ_CP031769.1"/>
</dbReference>
<feature type="binding site" description="in other chain" evidence="9">
    <location>
        <position position="100"/>
    </location>
    <ligand>
        <name>5-phospho-alpha-D-ribose 1-diphosphate</name>
        <dbReference type="ChEBI" id="CHEBI:58017"/>
        <note>ligand shared between dimeric partners</note>
    </ligand>
</feature>
<dbReference type="Pfam" id="PF00156">
    <property type="entry name" value="Pribosyltran"/>
    <property type="match status" value="1"/>
</dbReference>
<dbReference type="GO" id="GO:0006207">
    <property type="term" value="P:'de novo' pyrimidine nucleobase biosynthetic process"/>
    <property type="evidence" value="ECO:0007669"/>
    <property type="project" value="TreeGrafter"/>
</dbReference>
<dbReference type="NCBIfam" id="TIGR00336">
    <property type="entry name" value="pyrE"/>
    <property type="match status" value="1"/>
</dbReference>
<dbReference type="GO" id="GO:0044205">
    <property type="term" value="P:'de novo' UMP biosynthetic process"/>
    <property type="evidence" value="ECO:0007669"/>
    <property type="project" value="UniProtKB-UniRule"/>
</dbReference>
<keyword evidence="7 9" id="KW-0808">Transferase</keyword>
<evidence type="ECO:0000313" key="11">
    <source>
        <dbReference type="EMBL" id="AXR04925.1"/>
    </source>
</evidence>
<comment type="pathway">
    <text evidence="2 9">Pyrimidine metabolism; UMP biosynthesis via de novo pathway; UMP from orotate: step 1/2.</text>
</comment>
<organism evidence="11 12">
    <name type="scientific">Salinimonas sediminis</name>
    <dbReference type="NCBI Taxonomy" id="2303538"/>
    <lineage>
        <taxon>Bacteria</taxon>
        <taxon>Pseudomonadati</taxon>
        <taxon>Pseudomonadota</taxon>
        <taxon>Gammaproteobacteria</taxon>
        <taxon>Alteromonadales</taxon>
        <taxon>Alteromonadaceae</taxon>
        <taxon>Alteromonas/Salinimonas group</taxon>
        <taxon>Salinimonas</taxon>
    </lineage>
</organism>
<protein>
    <recommendedName>
        <fullName evidence="5 9">Orotate phosphoribosyltransferase</fullName>
        <shortName evidence="9">OPRT</shortName>
        <shortName evidence="9">OPRTase</shortName>
        <ecNumber evidence="5 9">2.4.2.10</ecNumber>
    </recommendedName>
</protein>
<evidence type="ECO:0000256" key="3">
    <source>
        <dbReference type="ARBA" id="ARBA00006340"/>
    </source>
</evidence>
<feature type="binding site" evidence="9">
    <location>
        <position position="99"/>
    </location>
    <ligand>
        <name>5-phospho-alpha-D-ribose 1-diphosphate</name>
        <dbReference type="ChEBI" id="CHEBI:58017"/>
        <note>ligand shared between dimeric partners</note>
    </ligand>
</feature>
<dbReference type="UniPathway" id="UPA00070">
    <property type="reaction ID" value="UER00119"/>
</dbReference>
<dbReference type="EMBL" id="CP031769">
    <property type="protein sequence ID" value="AXR04925.1"/>
    <property type="molecule type" value="Genomic_DNA"/>
</dbReference>
<evidence type="ECO:0000256" key="6">
    <source>
        <dbReference type="ARBA" id="ARBA00022676"/>
    </source>
</evidence>
<evidence type="ECO:0000313" key="12">
    <source>
        <dbReference type="Proteomes" id="UP000262073"/>
    </source>
</evidence>
<keyword evidence="12" id="KW-1185">Reference proteome</keyword>
<dbReference type="PANTHER" id="PTHR46683">
    <property type="entry name" value="OROTATE PHOSPHORIBOSYLTRANSFERASE 1-RELATED"/>
    <property type="match status" value="1"/>
</dbReference>
<dbReference type="EC" id="2.4.2.10" evidence="5 9"/>
<dbReference type="Proteomes" id="UP000262073">
    <property type="component" value="Chromosome"/>
</dbReference>
<evidence type="ECO:0000256" key="8">
    <source>
        <dbReference type="ARBA" id="ARBA00022975"/>
    </source>
</evidence>
<feature type="binding site" evidence="9">
    <location>
        <position position="128"/>
    </location>
    <ligand>
        <name>orotate</name>
        <dbReference type="ChEBI" id="CHEBI:30839"/>
    </ligand>
</feature>
<dbReference type="InterPro" id="IPR029057">
    <property type="entry name" value="PRTase-like"/>
</dbReference>
<evidence type="ECO:0000256" key="1">
    <source>
        <dbReference type="ARBA" id="ARBA00003769"/>
    </source>
</evidence>
<dbReference type="InterPro" id="IPR004467">
    <property type="entry name" value="Or_phspho_trans_dom"/>
</dbReference>
<gene>
    <name evidence="9" type="primary">pyrE</name>
    <name evidence="11" type="ORF">D0Y50_00210</name>
</gene>
<evidence type="ECO:0000259" key="10">
    <source>
        <dbReference type="Pfam" id="PF00156"/>
    </source>
</evidence>
<comment type="function">
    <text evidence="1 9">Catalyzes the transfer of a ribosyl phosphate group from 5-phosphoribose 1-diphosphate to orotate, leading to the formation of orotidine monophosphate (OMP).</text>
</comment>
<comment type="subunit">
    <text evidence="4 9">Homodimer.</text>
</comment>
<dbReference type="OrthoDB" id="9779060at2"/>
<feature type="domain" description="Phosphoribosyltransferase" evidence="10">
    <location>
        <begin position="52"/>
        <end position="159"/>
    </location>
</feature>
<keyword evidence="6 9" id="KW-0328">Glycosyltransferase</keyword>
<dbReference type="SUPFAM" id="SSF53271">
    <property type="entry name" value="PRTase-like"/>
    <property type="match status" value="1"/>
</dbReference>
<feature type="binding site" description="in other chain" evidence="9">
    <location>
        <begin position="72"/>
        <end position="73"/>
    </location>
    <ligand>
        <name>5-phospho-alpha-D-ribose 1-diphosphate</name>
        <dbReference type="ChEBI" id="CHEBI:58017"/>
        <note>ligand shared between dimeric partners</note>
    </ligand>
</feature>
<comment type="similarity">
    <text evidence="3 9">Belongs to the purine/pyrimidine phosphoribosyltransferase family. PyrE subfamily.</text>
</comment>
<name>A0A346NHB8_9ALTE</name>
<dbReference type="GO" id="GO:0004588">
    <property type="term" value="F:orotate phosphoribosyltransferase activity"/>
    <property type="evidence" value="ECO:0007669"/>
    <property type="project" value="UniProtKB-UniRule"/>
</dbReference>
<dbReference type="GO" id="GO:0005737">
    <property type="term" value="C:cytoplasm"/>
    <property type="evidence" value="ECO:0007669"/>
    <property type="project" value="TreeGrafter"/>
</dbReference>
<dbReference type="CDD" id="cd06223">
    <property type="entry name" value="PRTases_typeI"/>
    <property type="match status" value="1"/>
</dbReference>
<reference evidence="11 12" key="1">
    <citation type="submission" date="2018-08" db="EMBL/GenBank/DDBJ databases">
        <title>Salinimonas sediminis sp. nov., a piezophilic bacterium isolated from a deep-sea sediment sample from the New Britain Trench.</title>
        <authorList>
            <person name="Cao J."/>
        </authorList>
    </citation>
    <scope>NUCLEOTIDE SEQUENCE [LARGE SCALE GENOMIC DNA]</scope>
    <source>
        <strain evidence="11 12">N102</strain>
    </source>
</reference>
<feature type="binding site" evidence="9">
    <location>
        <begin position="34"/>
        <end position="35"/>
    </location>
    <ligand>
        <name>orotate</name>
        <dbReference type="ChEBI" id="CHEBI:30839"/>
    </ligand>
</feature>
<dbReference type="GO" id="GO:0000287">
    <property type="term" value="F:magnesium ion binding"/>
    <property type="evidence" value="ECO:0007669"/>
    <property type="project" value="UniProtKB-UniRule"/>
</dbReference>
<feature type="binding site" description="in other chain" evidence="9">
    <location>
        <begin position="124"/>
        <end position="132"/>
    </location>
    <ligand>
        <name>5-phospho-alpha-D-ribose 1-diphosphate</name>
        <dbReference type="ChEBI" id="CHEBI:58017"/>
        <note>ligand shared between dimeric partners</note>
    </ligand>
</feature>
<evidence type="ECO:0000256" key="2">
    <source>
        <dbReference type="ARBA" id="ARBA00004889"/>
    </source>
</evidence>
<dbReference type="FunFam" id="3.40.50.2020:FF:000008">
    <property type="entry name" value="Orotate phosphoribosyltransferase"/>
    <property type="match status" value="1"/>
</dbReference>
<proteinExistence type="inferred from homology"/>
<evidence type="ECO:0000256" key="5">
    <source>
        <dbReference type="ARBA" id="ARBA00011971"/>
    </source>
</evidence>
<feature type="binding site" evidence="9">
    <location>
        <position position="103"/>
    </location>
    <ligand>
        <name>5-phospho-alpha-D-ribose 1-diphosphate</name>
        <dbReference type="ChEBI" id="CHEBI:58017"/>
        <note>ligand shared between dimeric partners</note>
    </ligand>
</feature>
<feature type="binding site" evidence="9">
    <location>
        <position position="156"/>
    </location>
    <ligand>
        <name>orotate</name>
        <dbReference type="ChEBI" id="CHEBI:30839"/>
    </ligand>
</feature>
<evidence type="ECO:0000256" key="9">
    <source>
        <dbReference type="HAMAP-Rule" id="MF_01208"/>
    </source>
</evidence>
<comment type="catalytic activity">
    <reaction evidence="9">
        <text>orotidine 5'-phosphate + diphosphate = orotate + 5-phospho-alpha-D-ribose 1-diphosphate</text>
        <dbReference type="Rhea" id="RHEA:10380"/>
        <dbReference type="ChEBI" id="CHEBI:30839"/>
        <dbReference type="ChEBI" id="CHEBI:33019"/>
        <dbReference type="ChEBI" id="CHEBI:57538"/>
        <dbReference type="ChEBI" id="CHEBI:58017"/>
        <dbReference type="EC" id="2.4.2.10"/>
    </reaction>
</comment>
<dbReference type="AlphaFoldDB" id="A0A346NHB8"/>
<comment type="cofactor">
    <cofactor evidence="9">
        <name>Mg(2+)</name>
        <dbReference type="ChEBI" id="CHEBI:18420"/>
    </cofactor>
</comment>
<dbReference type="KEGG" id="salm:D0Y50_00210"/>
<dbReference type="InterPro" id="IPR023031">
    <property type="entry name" value="OPRT"/>
</dbReference>
<keyword evidence="8 9" id="KW-0665">Pyrimidine biosynthesis</keyword>
<evidence type="ECO:0000256" key="7">
    <source>
        <dbReference type="ARBA" id="ARBA00022679"/>
    </source>
</evidence>
<feature type="binding site" description="in other chain" evidence="9">
    <location>
        <position position="26"/>
    </location>
    <ligand>
        <name>5-phospho-alpha-D-ribose 1-diphosphate</name>
        <dbReference type="ChEBI" id="CHEBI:58017"/>
        <note>ligand shared between dimeric partners</note>
    </ligand>
</feature>
<feature type="binding site" evidence="9">
    <location>
        <position position="105"/>
    </location>
    <ligand>
        <name>5-phospho-alpha-D-ribose 1-diphosphate</name>
        <dbReference type="ChEBI" id="CHEBI:58017"/>
        <note>ligand shared between dimeric partners</note>
    </ligand>
</feature>
<sequence>MKPFQQEFIEFAIARGVLKFGEFTLKSGRKSPYFFNAGLFNRGGDLARLGRYYAAALADANISFDTLFGPAYKGIPIATTTAVALADHHNMDVPYCFNRKEAKTHGEGGNLVGSPLAGKVMLVDDVITAGTAIRESMTLIEQNQASLAGVLIALDRQERGQGELSAIQEVERDFATQVVAIVSLSDVVDYLQQQGDQQDRIDTINAYRATYGI</sequence>
<dbReference type="Gene3D" id="3.40.50.2020">
    <property type="match status" value="1"/>
</dbReference>